<feature type="transmembrane region" description="Helical" evidence="1">
    <location>
        <begin position="927"/>
        <end position="946"/>
    </location>
</feature>
<dbReference type="Gene3D" id="2.130.10.10">
    <property type="entry name" value="YVTN repeat-like/Quinoprotein amine dehydrogenase"/>
    <property type="match status" value="1"/>
</dbReference>
<feature type="transmembrane region" description="Helical" evidence="1">
    <location>
        <begin position="109"/>
        <end position="126"/>
    </location>
</feature>
<dbReference type="InterPro" id="IPR011047">
    <property type="entry name" value="Quinoprotein_ADH-like_sf"/>
</dbReference>
<evidence type="ECO:0000313" key="2">
    <source>
        <dbReference type="EMBL" id="AET33751.1"/>
    </source>
</evidence>
<dbReference type="HOGENOM" id="CLU_343767_0_0_2"/>
<evidence type="ECO:0000313" key="3">
    <source>
        <dbReference type="Proteomes" id="UP000005867"/>
    </source>
</evidence>
<evidence type="ECO:0000256" key="1">
    <source>
        <dbReference type="SAM" id="Phobius"/>
    </source>
</evidence>
<dbReference type="GeneID" id="11593966"/>
<feature type="transmembrane region" description="Helical" evidence="1">
    <location>
        <begin position="85"/>
        <end position="104"/>
    </location>
</feature>
<dbReference type="KEGG" id="pyr:P186_2363"/>
<feature type="transmembrane region" description="Helical" evidence="1">
    <location>
        <begin position="20"/>
        <end position="39"/>
    </location>
</feature>
<sequence length="961" mass="104330">MLRLRYASDMEVGKRYLRRLLGLGVELLLGNLLMLWLLASCRRGLGLRGWEGGWCLRLCRMPRPGCGSWLWRSWRMSSSAGWPPAFLRVWIGNITVIHISWLLWGVMRYVLLVSLLVVLAFAYVVPTESLDVYYWAKPDGVYVVGLDGATLWSANAVFPLVASDSAGRCFAVVNRPYVYDIGGEGLNLRISVPTTVELSEDLLATFRQYGISLPPRVPIVLNITIPLPPVIIAATYKTAVASLHAPYGYPLWAVTLGPRANATAAATDCQYVVVGTIGGEVYVLANGRVVDVKSLGEPVTSAAWGRAPGVFYIGTAGGRIFRYSQGSLAQVGTCSGQVYSLAATPDGSAVAACFKKGERPEVELYPYGLRLAPSVLAEYGIDSPRVPAALSQDGRVFAVGVQDYVVVFEGGRESWRAKVPSLPLAVAVSGNGSVVAVGTLGGDVLVFWRGREVARLGGSSPVTSLGLSVDGRALVVERWTQASATRLAFVNIALKVPGQCLPADVDVRVGDSTYLYRLAGSGTVFIPVGRVSLAPRYKYMGDVRCRPLGNVTLDVRGDVEAPVELGYVLEYRVSLMPPNITRGPGWASGPASFFAERVVQIPVVDSPVQQGRLVLVGWEVDGKRLNLSAPSVSVDVSRPTEVKALYRVELPGYVQVNATYRLRLESVFVFDRFGTPIASGPAPVVSVYPVIVRGVYTPQVLVSTVFPAVVNGSTSLWADLGSVVVFQGRDVEFRNGTRLAFVKWVELDSSERTVQLVADRAVRLTPQYEVQYRVWAKLPATVVEPVNATWVARGSAVKIAVPDVLSQQGNTRTVVGQWVINGVPNATLKGNVITLRVTKPLNVTYTVKRQYLLTFTTRYGSVTPAMWVDEGGTAAVVPTPMDVWAPPPLRWVFAGWRDTATGVVYSYPQMPVAYGPVTYEAVWTLDLVPILAIAGAAAGAVFLVWFRRRRRLARLMAEVQE</sequence>
<proteinExistence type="predicted"/>
<keyword evidence="1" id="KW-0812">Transmembrane</keyword>
<gene>
    <name evidence="2" type="ORF">P186_2363</name>
</gene>
<organism evidence="2 3">
    <name type="scientific">Pyrobaculum ferrireducens</name>
    <dbReference type="NCBI Taxonomy" id="1104324"/>
    <lineage>
        <taxon>Archaea</taxon>
        <taxon>Thermoproteota</taxon>
        <taxon>Thermoprotei</taxon>
        <taxon>Thermoproteales</taxon>
        <taxon>Thermoproteaceae</taxon>
        <taxon>Pyrobaculum</taxon>
    </lineage>
</organism>
<dbReference type="Proteomes" id="UP000005867">
    <property type="component" value="Chromosome"/>
</dbReference>
<dbReference type="RefSeq" id="WP_014289576.1">
    <property type="nucleotide sequence ID" value="NC_016645.1"/>
</dbReference>
<protein>
    <submittedName>
        <fullName evidence="2">Uncharacterized protein</fullName>
    </submittedName>
</protein>
<dbReference type="InterPro" id="IPR015943">
    <property type="entry name" value="WD40/YVTN_repeat-like_dom_sf"/>
</dbReference>
<dbReference type="eggNOG" id="arCOG05471">
    <property type="taxonomic scope" value="Archaea"/>
</dbReference>
<dbReference type="BioCyc" id="PSP1104324:GJSN-2311-MONOMER"/>
<dbReference type="STRING" id="1104324.P186_2363"/>
<keyword evidence="1" id="KW-0472">Membrane</keyword>
<keyword evidence="3" id="KW-1185">Reference proteome</keyword>
<name>G7VC65_9CREN</name>
<keyword evidence="1" id="KW-1133">Transmembrane helix</keyword>
<dbReference type="AlphaFoldDB" id="G7VC65"/>
<reference evidence="2 3" key="1">
    <citation type="journal article" date="2012" name="J. Bacteriol.">
        <title>Complete genome sequence of strain 1860, a crenarchaeon of the genus pyrobaculum able to grow with various electron acceptors.</title>
        <authorList>
            <person name="Mardanov A.V."/>
            <person name="Gumerov V.M."/>
            <person name="Slobodkina G.B."/>
            <person name="Beletsky A.V."/>
            <person name="Bonch-Osmolovskaya E.A."/>
            <person name="Ravin N.V."/>
            <person name="Skryabin K.G."/>
        </authorList>
    </citation>
    <scope>NUCLEOTIDE SEQUENCE [LARGE SCALE GENOMIC DNA]</scope>
    <source>
        <strain evidence="2 3">1860</strain>
    </source>
</reference>
<accession>G7VC65</accession>
<dbReference type="SUPFAM" id="SSF50998">
    <property type="entry name" value="Quinoprotein alcohol dehydrogenase-like"/>
    <property type="match status" value="1"/>
</dbReference>
<dbReference type="EMBL" id="CP003098">
    <property type="protein sequence ID" value="AET33751.1"/>
    <property type="molecule type" value="Genomic_DNA"/>
</dbReference>